<gene>
    <name evidence="1" type="ORF">MON41_16425</name>
</gene>
<dbReference type="PANTHER" id="PTHR42905:SF5">
    <property type="entry name" value="CARBOXYVINYL-CARBOXYPHOSPHONATE PHOSPHORYLMUTASE, CHLOROPLASTIC"/>
    <property type="match status" value="1"/>
</dbReference>
<dbReference type="CDD" id="cd00377">
    <property type="entry name" value="ICL_PEPM"/>
    <property type="match status" value="1"/>
</dbReference>
<dbReference type="InterPro" id="IPR015813">
    <property type="entry name" value="Pyrv/PenolPyrv_kinase-like_dom"/>
</dbReference>
<reference evidence="1 2" key="1">
    <citation type="submission" date="2022-03" db="EMBL/GenBank/DDBJ databases">
        <title>Complete genome analysis of Roseomonas KG 17.1 : a prolific producer of plant growth promoters.</title>
        <authorList>
            <person name="Saadouli I."/>
            <person name="Najjari A."/>
            <person name="Mosbah A."/>
            <person name="Ouzari H.I."/>
        </authorList>
    </citation>
    <scope>NUCLEOTIDE SEQUENCE [LARGE SCALE GENOMIC DNA]</scope>
    <source>
        <strain evidence="1 2">KG17-1</strain>
    </source>
</reference>
<evidence type="ECO:0000313" key="1">
    <source>
        <dbReference type="EMBL" id="MCI0755307.1"/>
    </source>
</evidence>
<keyword evidence="2" id="KW-1185">Reference proteome</keyword>
<dbReference type="RefSeq" id="WP_120009132.1">
    <property type="nucleotide sequence ID" value="NZ_JALBUU010000028.1"/>
</dbReference>
<sequence>MADPRLRAALAAKQFVVAPGIFDMISARIADRMGFTALYATGYGTVASHLGIPDAGVATFTDMVGRMGRFAQGCSTPLIADADTGYGGLLNVRHTVRGYEAAGVTAVQLEDQEVPKKCGHTPGRRVIPAEEMALKIEVAVEARRSDDFLIIARTDARTSLGLDEAIRRGQLYRKAGADIVFIESPESEDEMRRIGDEIDAPLLANNVDGGGRTPILSRETLASLGYSIAIYPALGFLTMAAALERSYAHLLRQGDSNNLPEGVLYEFGKMNELMGFPEVWDFDRRWARPDAQRADG</sequence>
<dbReference type="Pfam" id="PF13714">
    <property type="entry name" value="PEP_mutase"/>
    <property type="match status" value="1"/>
</dbReference>
<dbReference type="GO" id="GO:0016829">
    <property type="term" value="F:lyase activity"/>
    <property type="evidence" value="ECO:0007669"/>
    <property type="project" value="UniProtKB-KW"/>
</dbReference>
<dbReference type="Proteomes" id="UP001201985">
    <property type="component" value="Unassembled WGS sequence"/>
</dbReference>
<name>A0ABS9W7N4_9PROT</name>
<comment type="caution">
    <text evidence="1">The sequence shown here is derived from an EMBL/GenBank/DDBJ whole genome shotgun (WGS) entry which is preliminary data.</text>
</comment>
<dbReference type="EMBL" id="JALBUU010000028">
    <property type="protein sequence ID" value="MCI0755307.1"/>
    <property type="molecule type" value="Genomic_DNA"/>
</dbReference>
<accession>A0ABS9W7N4</accession>
<dbReference type="Gene3D" id="3.20.20.60">
    <property type="entry name" value="Phosphoenolpyruvate-binding domains"/>
    <property type="match status" value="1"/>
</dbReference>
<organism evidence="1 2">
    <name type="scientific">Teichococcus vastitatis</name>
    <dbReference type="NCBI Taxonomy" id="2307076"/>
    <lineage>
        <taxon>Bacteria</taxon>
        <taxon>Pseudomonadati</taxon>
        <taxon>Pseudomonadota</taxon>
        <taxon>Alphaproteobacteria</taxon>
        <taxon>Acetobacterales</taxon>
        <taxon>Roseomonadaceae</taxon>
        <taxon>Roseomonas</taxon>
    </lineage>
</organism>
<protein>
    <submittedName>
        <fullName evidence="1">Isocitrate lyase/PEP mutase family protein</fullName>
    </submittedName>
</protein>
<proteinExistence type="predicted"/>
<keyword evidence="1" id="KW-0456">Lyase</keyword>
<dbReference type="SUPFAM" id="SSF51621">
    <property type="entry name" value="Phosphoenolpyruvate/pyruvate domain"/>
    <property type="match status" value="1"/>
</dbReference>
<dbReference type="InterPro" id="IPR039556">
    <property type="entry name" value="ICL/PEPM"/>
</dbReference>
<dbReference type="InterPro" id="IPR040442">
    <property type="entry name" value="Pyrv_kinase-like_dom_sf"/>
</dbReference>
<evidence type="ECO:0000313" key="2">
    <source>
        <dbReference type="Proteomes" id="UP001201985"/>
    </source>
</evidence>
<dbReference type="PANTHER" id="PTHR42905">
    <property type="entry name" value="PHOSPHOENOLPYRUVATE CARBOXYLASE"/>
    <property type="match status" value="1"/>
</dbReference>